<name>A0A3Q0NAX4_LISMG</name>
<dbReference type="EMBL" id="HG421741">
    <property type="protein sequence ID" value="CDG44092.1"/>
    <property type="molecule type" value="Genomic_DNA"/>
</dbReference>
<proteinExistence type="predicted"/>
<dbReference type="AlphaFoldDB" id="A0A3Q0NAX4"/>
<sequence>MSLIISQQTRPAPNSLTVRRNAELDIPAIGATTTWFLISTLPILNINGKTPSS</sequence>
<dbReference type="Proteomes" id="UP000016703">
    <property type="component" value="Chromosome"/>
</dbReference>
<evidence type="ECO:0000313" key="1">
    <source>
        <dbReference type="EMBL" id="CDG44092.1"/>
    </source>
</evidence>
<gene>
    <name evidence="1" type="ORF">LMON_0226</name>
</gene>
<evidence type="ECO:0000313" key="2">
    <source>
        <dbReference type="Proteomes" id="UP000016703"/>
    </source>
</evidence>
<reference evidence="1 2" key="1">
    <citation type="journal article" date="2014" name="MBio">
        <title>Comparison of widely used Listeria monocytogenes strains EGD, 10403S, and EGD-e highlights genomic variations underlying differences in pathogenicity.</title>
        <authorList>
            <person name="Becavin C."/>
            <person name="Bouchier C."/>
            <person name="Lechat P."/>
            <person name="Archambaud C."/>
            <person name="Creno S."/>
            <person name="Gouin E."/>
            <person name="Wu Z."/>
            <person name="Kuhbacher A."/>
            <person name="Brisse S."/>
            <person name="Pucciarelli M.G."/>
            <person name="Garcia-del Portillo F."/>
            <person name="Hain T."/>
            <person name="Portnoy D.A."/>
            <person name="Chakraborty T."/>
            <person name="Lecuit M."/>
            <person name="Pizarro-Cerda J."/>
            <person name="Moszer I."/>
            <person name="Bierne H."/>
            <person name="Cossart P."/>
        </authorList>
    </citation>
    <scope>NUCLEOTIDE SEQUENCE [LARGE SCALE GENOMIC DNA]</scope>
    <source>
        <strain evidence="2">EGD / Mackaness</strain>
    </source>
</reference>
<accession>A0A3Q0NAX4</accession>
<protein>
    <submittedName>
        <fullName evidence="1">Uncharacterized protein</fullName>
    </submittedName>
</protein>
<organism evidence="1 2">
    <name type="scientific">Listeria monocytogenes serotype 1/2a (strain EGD / Mackaness)</name>
    <dbReference type="NCBI Taxonomy" id="1334565"/>
    <lineage>
        <taxon>Bacteria</taxon>
        <taxon>Bacillati</taxon>
        <taxon>Bacillota</taxon>
        <taxon>Bacilli</taxon>
        <taxon>Bacillales</taxon>
        <taxon>Listeriaceae</taxon>
        <taxon>Listeria</taxon>
    </lineage>
</organism>
<dbReference type="KEGG" id="lmod:LMON_0226"/>